<reference evidence="8 9" key="1">
    <citation type="submission" date="2018-05" db="EMBL/GenBank/DDBJ databases">
        <title>Draft genome of Methanospirillum stamsii Pt1.</title>
        <authorList>
            <person name="Dueholm M.S."/>
            <person name="Nielsen P.H."/>
            <person name="Bakmann L.F."/>
            <person name="Otzen D.E."/>
        </authorList>
    </citation>
    <scope>NUCLEOTIDE SEQUENCE [LARGE SCALE GENOMIC DNA]</scope>
    <source>
        <strain evidence="8 9">Pt1</strain>
    </source>
</reference>
<dbReference type="Pfam" id="PF00155">
    <property type="entry name" value="Aminotran_1_2"/>
    <property type="match status" value="1"/>
</dbReference>
<dbReference type="InterPro" id="IPR015424">
    <property type="entry name" value="PyrdxlP-dep_Trfase"/>
</dbReference>
<dbReference type="InterPro" id="IPR004839">
    <property type="entry name" value="Aminotransferase_I/II_large"/>
</dbReference>
<evidence type="ECO:0000256" key="5">
    <source>
        <dbReference type="ARBA" id="ARBA00022679"/>
    </source>
</evidence>
<dbReference type="InterPro" id="IPR015421">
    <property type="entry name" value="PyrdxlP-dep_Trfase_major"/>
</dbReference>
<dbReference type="GO" id="GO:0008483">
    <property type="term" value="F:transaminase activity"/>
    <property type="evidence" value="ECO:0007669"/>
    <property type="project" value="UniProtKB-KW"/>
</dbReference>
<sequence>MAGIIIDAKVDRIQVPENLRYLRLIEEQKERCAENGCQAPMFKFGLAQVPFPVPAPLQKALSLHSGKGGYANPIGNEKLRESVASFYKSRFDMEIEPYRVVTGHGAKGLIFSLFTLLTGSVIIPSPGWLGYLPQLRILNVPYYRLYTSSVNNFKIKPQSLEAMLKGLVKTQHLLILNNPGNPTGDLYTREELTHIAEVCKKYNTLILADEVYSLLTYNQDSFFSMGTIYPEGTFVIHSLSAAMGAGGYRLGSCIMPKGCNPAVIRDIAKIAATVYTSSATPVQEASIAAYQSGEEMDQYLHAVRSIHRIMTTKLSDLCRKCEFIRVTVPKGGFYFMVDMNPLTNELQNAGIMYSNDLAPAMASHPYHIATVTGEAMMAPYGDFYIRFAVTDYDGEEALLEFLDKPPKTPDEEERFFRKYGSRMIEGIEMFKKWVQDIRDGSFKMSVP</sequence>
<evidence type="ECO:0000256" key="2">
    <source>
        <dbReference type="ARBA" id="ARBA00007441"/>
    </source>
</evidence>
<dbReference type="EMBL" id="QGMZ01000016">
    <property type="protein sequence ID" value="PWR74614.1"/>
    <property type="molecule type" value="Genomic_DNA"/>
</dbReference>
<proteinExistence type="inferred from homology"/>
<dbReference type="GeneID" id="97608053"/>
<dbReference type="CDD" id="cd00609">
    <property type="entry name" value="AAT_like"/>
    <property type="match status" value="1"/>
</dbReference>
<comment type="subunit">
    <text evidence="3">Homodimer.</text>
</comment>
<dbReference type="InterPro" id="IPR050596">
    <property type="entry name" value="AspAT/PAT-like"/>
</dbReference>
<evidence type="ECO:0000313" key="8">
    <source>
        <dbReference type="EMBL" id="PWR74614.1"/>
    </source>
</evidence>
<dbReference type="Gene3D" id="3.40.640.10">
    <property type="entry name" value="Type I PLP-dependent aspartate aminotransferase-like (Major domain)"/>
    <property type="match status" value="1"/>
</dbReference>
<protein>
    <submittedName>
        <fullName evidence="8">Aminotransferase class I/II</fullName>
    </submittedName>
</protein>
<dbReference type="PANTHER" id="PTHR46383">
    <property type="entry name" value="ASPARTATE AMINOTRANSFERASE"/>
    <property type="match status" value="1"/>
</dbReference>
<dbReference type="SUPFAM" id="SSF53383">
    <property type="entry name" value="PLP-dependent transferases"/>
    <property type="match status" value="1"/>
</dbReference>
<comment type="caution">
    <text evidence="8">The sequence shown here is derived from an EMBL/GenBank/DDBJ whole genome shotgun (WGS) entry which is preliminary data.</text>
</comment>
<evidence type="ECO:0000313" key="9">
    <source>
        <dbReference type="Proteomes" id="UP000245934"/>
    </source>
</evidence>
<evidence type="ECO:0000256" key="6">
    <source>
        <dbReference type="ARBA" id="ARBA00022898"/>
    </source>
</evidence>
<dbReference type="RefSeq" id="WP_109940694.1">
    <property type="nucleotide sequence ID" value="NZ_CP176366.1"/>
</dbReference>
<keyword evidence="9" id="KW-1185">Reference proteome</keyword>
<comment type="similarity">
    <text evidence="2">Belongs to the class-I pyridoxal-phosphate-dependent aminotransferase family.</text>
</comment>
<organism evidence="8 9">
    <name type="scientific">Methanospirillum stamsii</name>
    <dbReference type="NCBI Taxonomy" id="1277351"/>
    <lineage>
        <taxon>Archaea</taxon>
        <taxon>Methanobacteriati</taxon>
        <taxon>Methanobacteriota</taxon>
        <taxon>Stenosarchaea group</taxon>
        <taxon>Methanomicrobia</taxon>
        <taxon>Methanomicrobiales</taxon>
        <taxon>Methanospirillaceae</taxon>
        <taxon>Methanospirillum</taxon>
    </lineage>
</organism>
<name>A0A2V2N314_9EURY</name>
<keyword evidence="6" id="KW-0663">Pyridoxal phosphate</keyword>
<dbReference type="AlphaFoldDB" id="A0A2V2N314"/>
<dbReference type="PANTHER" id="PTHR46383:SF1">
    <property type="entry name" value="ASPARTATE AMINOTRANSFERASE"/>
    <property type="match status" value="1"/>
</dbReference>
<dbReference type="Proteomes" id="UP000245934">
    <property type="component" value="Unassembled WGS sequence"/>
</dbReference>
<dbReference type="OrthoDB" id="372018at2157"/>
<evidence type="ECO:0000256" key="3">
    <source>
        <dbReference type="ARBA" id="ARBA00011738"/>
    </source>
</evidence>
<evidence type="ECO:0000256" key="1">
    <source>
        <dbReference type="ARBA" id="ARBA00001933"/>
    </source>
</evidence>
<evidence type="ECO:0000259" key="7">
    <source>
        <dbReference type="Pfam" id="PF00155"/>
    </source>
</evidence>
<gene>
    <name evidence="8" type="ORF">DLD82_08515</name>
</gene>
<dbReference type="GO" id="GO:0006520">
    <property type="term" value="P:amino acid metabolic process"/>
    <property type="evidence" value="ECO:0007669"/>
    <property type="project" value="InterPro"/>
</dbReference>
<feature type="domain" description="Aminotransferase class I/classII large" evidence="7">
    <location>
        <begin position="61"/>
        <end position="375"/>
    </location>
</feature>
<keyword evidence="4 8" id="KW-0032">Aminotransferase</keyword>
<keyword evidence="5 8" id="KW-0808">Transferase</keyword>
<accession>A0A2V2N314</accession>
<comment type="cofactor">
    <cofactor evidence="1">
        <name>pyridoxal 5'-phosphate</name>
        <dbReference type="ChEBI" id="CHEBI:597326"/>
    </cofactor>
</comment>
<dbReference type="GO" id="GO:0030170">
    <property type="term" value="F:pyridoxal phosphate binding"/>
    <property type="evidence" value="ECO:0007669"/>
    <property type="project" value="InterPro"/>
</dbReference>
<evidence type="ECO:0000256" key="4">
    <source>
        <dbReference type="ARBA" id="ARBA00022576"/>
    </source>
</evidence>